<dbReference type="GeneID" id="70129280"/>
<evidence type="ECO:0000256" key="1">
    <source>
        <dbReference type="ARBA" id="ARBA00004123"/>
    </source>
</evidence>
<gene>
    <name evidence="8" type="ORF">BKA67DRAFT_537788</name>
</gene>
<dbReference type="GO" id="GO:0006260">
    <property type="term" value="P:DNA replication"/>
    <property type="evidence" value="ECO:0007669"/>
    <property type="project" value="UniProtKB-KW"/>
</dbReference>
<feature type="compositionally biased region" description="Polar residues" evidence="6">
    <location>
        <begin position="125"/>
        <end position="136"/>
    </location>
</feature>
<evidence type="ECO:0000256" key="2">
    <source>
        <dbReference type="ARBA" id="ARBA00010840"/>
    </source>
</evidence>
<keyword evidence="3" id="KW-0235">DNA replication</keyword>
<feature type="domain" description="ORC6 first cyclin-like" evidence="7">
    <location>
        <begin position="11"/>
        <end position="96"/>
    </location>
</feature>
<keyword evidence="4" id="KW-0238">DNA-binding</keyword>
<dbReference type="AlphaFoldDB" id="A0A9P8UH03"/>
<dbReference type="GO" id="GO:0005664">
    <property type="term" value="C:nuclear origin of replication recognition complex"/>
    <property type="evidence" value="ECO:0007669"/>
    <property type="project" value="InterPro"/>
</dbReference>
<sequence>MSRSVEPTLLSLLPTLPSAESLPQQLVSLSASLLAQSRHNASTLKAEEEVARLYACAHIACERLKTTLDLPPIQARPPVPPRIYKRLYTHLDHILPASSAAKSGRIRTPSGKAREAGSVFGSGSALRTPQRATPSKESALAQFRSKADHTPSKSTGKARVPSTATKSRNALPPWAPPTIRSVCKQLDSERIAPTVLAGFQTIVAPHGKRTKDSWVNEHLTPLLAAVFFLVTVRFTVLVSGKPIKGTQFATVRKDVVQALRQARNDVDDKAEDEEVFWDGWANVGPKDVDEAAKKFNESGWQDEEWFKGIQDQIGASADVAMDDAEDHAAGAKAKVQRGDTMLQGRWLMDDTKRHEYNRWKAEILKRCDEVQKGDSAMHVNASA</sequence>
<evidence type="ECO:0000256" key="4">
    <source>
        <dbReference type="ARBA" id="ARBA00023125"/>
    </source>
</evidence>
<reference evidence="8" key="1">
    <citation type="journal article" date="2021" name="Nat. Commun.">
        <title>Genetic determinants of endophytism in the Arabidopsis root mycobiome.</title>
        <authorList>
            <person name="Mesny F."/>
            <person name="Miyauchi S."/>
            <person name="Thiergart T."/>
            <person name="Pickel B."/>
            <person name="Atanasova L."/>
            <person name="Karlsson M."/>
            <person name="Huettel B."/>
            <person name="Barry K.W."/>
            <person name="Haridas S."/>
            <person name="Chen C."/>
            <person name="Bauer D."/>
            <person name="Andreopoulos W."/>
            <person name="Pangilinan J."/>
            <person name="LaButti K."/>
            <person name="Riley R."/>
            <person name="Lipzen A."/>
            <person name="Clum A."/>
            <person name="Drula E."/>
            <person name="Henrissat B."/>
            <person name="Kohler A."/>
            <person name="Grigoriev I.V."/>
            <person name="Martin F.M."/>
            <person name="Hacquard S."/>
        </authorList>
    </citation>
    <scope>NUCLEOTIDE SEQUENCE</scope>
    <source>
        <strain evidence="8">MPI-SDFR-AT-0073</strain>
    </source>
</reference>
<evidence type="ECO:0000256" key="5">
    <source>
        <dbReference type="ARBA" id="ARBA00023242"/>
    </source>
</evidence>
<feature type="region of interest" description="Disordered" evidence="6">
    <location>
        <begin position="100"/>
        <end position="173"/>
    </location>
</feature>
<accession>A0A9P8UH03</accession>
<protein>
    <submittedName>
        <fullName evidence="8">Origin recognition complex, subunit 6</fullName>
    </submittedName>
</protein>
<evidence type="ECO:0000313" key="9">
    <source>
        <dbReference type="Proteomes" id="UP000758603"/>
    </source>
</evidence>
<proteinExistence type="inferred from homology"/>
<dbReference type="EMBL" id="JAGPXC010000006">
    <property type="protein sequence ID" value="KAH6651934.1"/>
    <property type="molecule type" value="Genomic_DNA"/>
</dbReference>
<evidence type="ECO:0000313" key="8">
    <source>
        <dbReference type="EMBL" id="KAH6651934.1"/>
    </source>
</evidence>
<comment type="subcellular location">
    <subcellularLocation>
        <location evidence="1">Nucleus</location>
    </subcellularLocation>
</comment>
<evidence type="ECO:0000256" key="6">
    <source>
        <dbReference type="SAM" id="MobiDB-lite"/>
    </source>
</evidence>
<evidence type="ECO:0000256" key="3">
    <source>
        <dbReference type="ARBA" id="ARBA00022705"/>
    </source>
</evidence>
<keyword evidence="5" id="KW-0539">Nucleus</keyword>
<keyword evidence="9" id="KW-1185">Reference proteome</keyword>
<dbReference type="Pfam" id="PF05460">
    <property type="entry name" value="ORC6"/>
    <property type="match status" value="1"/>
</dbReference>
<name>A0A9P8UH03_9PEZI</name>
<dbReference type="GO" id="GO:0003677">
    <property type="term" value="F:DNA binding"/>
    <property type="evidence" value="ECO:0007669"/>
    <property type="project" value="UniProtKB-KW"/>
</dbReference>
<dbReference type="OrthoDB" id="5367324at2759"/>
<comment type="similarity">
    <text evidence="2">Belongs to the ORC6 family.</text>
</comment>
<dbReference type="RefSeq" id="XP_045956212.1">
    <property type="nucleotide sequence ID" value="XM_046100388.1"/>
</dbReference>
<dbReference type="Proteomes" id="UP000758603">
    <property type="component" value="Unassembled WGS sequence"/>
</dbReference>
<evidence type="ECO:0000259" key="7">
    <source>
        <dbReference type="Pfam" id="PF05460"/>
    </source>
</evidence>
<organism evidence="8 9">
    <name type="scientific">Truncatella angustata</name>
    <dbReference type="NCBI Taxonomy" id="152316"/>
    <lineage>
        <taxon>Eukaryota</taxon>
        <taxon>Fungi</taxon>
        <taxon>Dikarya</taxon>
        <taxon>Ascomycota</taxon>
        <taxon>Pezizomycotina</taxon>
        <taxon>Sordariomycetes</taxon>
        <taxon>Xylariomycetidae</taxon>
        <taxon>Amphisphaeriales</taxon>
        <taxon>Sporocadaceae</taxon>
        <taxon>Truncatella</taxon>
    </lineage>
</organism>
<comment type="caution">
    <text evidence="8">The sequence shown here is derived from an EMBL/GenBank/DDBJ whole genome shotgun (WGS) entry which is preliminary data.</text>
</comment>
<dbReference type="InterPro" id="IPR008721">
    <property type="entry name" value="ORC6_cyclin_first"/>
</dbReference>